<reference evidence="2 3" key="1">
    <citation type="submission" date="2020-04" db="EMBL/GenBank/DDBJ databases">
        <authorList>
            <person name="De Canck E."/>
        </authorList>
    </citation>
    <scope>NUCLEOTIDE SEQUENCE [LARGE SCALE GENOMIC DNA]</scope>
    <source>
        <strain evidence="2 3">LMG 3458</strain>
    </source>
</reference>
<dbReference type="InterPro" id="IPR003848">
    <property type="entry name" value="DUF218"/>
</dbReference>
<dbReference type="Gene3D" id="3.40.50.620">
    <property type="entry name" value="HUPs"/>
    <property type="match status" value="1"/>
</dbReference>
<dbReference type="Pfam" id="PF02698">
    <property type="entry name" value="DUF218"/>
    <property type="match status" value="1"/>
</dbReference>
<protein>
    <recommendedName>
        <fullName evidence="1">DUF218 domain-containing protein</fullName>
    </recommendedName>
</protein>
<dbReference type="CDD" id="cd06259">
    <property type="entry name" value="YdcF-like"/>
    <property type="match status" value="1"/>
</dbReference>
<evidence type="ECO:0000313" key="2">
    <source>
        <dbReference type="EMBL" id="CAB3666595.1"/>
    </source>
</evidence>
<dbReference type="RefSeq" id="WP_246288571.1">
    <property type="nucleotide sequence ID" value="NZ_CADIJO010000002.1"/>
</dbReference>
<dbReference type="EMBL" id="CADIJO010000002">
    <property type="protein sequence ID" value="CAB3666595.1"/>
    <property type="molecule type" value="Genomic_DNA"/>
</dbReference>
<dbReference type="Proteomes" id="UP000494111">
    <property type="component" value="Unassembled WGS sequence"/>
</dbReference>
<accession>A0A6S6ZAP0</accession>
<dbReference type="InterPro" id="IPR014729">
    <property type="entry name" value="Rossmann-like_a/b/a_fold"/>
</dbReference>
<dbReference type="AlphaFoldDB" id="A0A6S6ZAP0"/>
<dbReference type="PANTHER" id="PTHR30336:SF20">
    <property type="entry name" value="DUF218 DOMAIN-CONTAINING PROTEIN"/>
    <property type="match status" value="1"/>
</dbReference>
<dbReference type="InterPro" id="IPR051599">
    <property type="entry name" value="Cell_Envelope_Assoc"/>
</dbReference>
<dbReference type="GO" id="GO:0005886">
    <property type="term" value="C:plasma membrane"/>
    <property type="evidence" value="ECO:0007669"/>
    <property type="project" value="TreeGrafter"/>
</dbReference>
<proteinExistence type="predicted"/>
<dbReference type="PANTHER" id="PTHR30336">
    <property type="entry name" value="INNER MEMBRANE PROTEIN, PROBABLE PERMEASE"/>
    <property type="match status" value="1"/>
</dbReference>
<organism evidence="2 3">
    <name type="scientific">Achromobacter deleyi</name>
    <dbReference type="NCBI Taxonomy" id="1353891"/>
    <lineage>
        <taxon>Bacteria</taxon>
        <taxon>Pseudomonadati</taxon>
        <taxon>Pseudomonadota</taxon>
        <taxon>Betaproteobacteria</taxon>
        <taxon>Burkholderiales</taxon>
        <taxon>Alcaligenaceae</taxon>
        <taxon>Achromobacter</taxon>
    </lineage>
</organism>
<gene>
    <name evidence="2" type="ORF">LMG3458_00873</name>
</gene>
<sequence length="196" mass="20943">MNRNEKTGVMRWLWRALAAGVAVVLIAASAVIAAGLLADAPAADVAVVLGNTVAADGKPSPRLAARLDRAYDCVAAERCKIVFVSGGVDPDGHDEAVVMRDYLLARGVPAARIVVDSLGNDSWATARHASAYMREHGYASATAITQYFHVPRTMLALKRQGVAQVGGASPRFFEARDLYSIVRELPALAWYAVRPL</sequence>
<evidence type="ECO:0000259" key="1">
    <source>
        <dbReference type="Pfam" id="PF02698"/>
    </source>
</evidence>
<evidence type="ECO:0000313" key="3">
    <source>
        <dbReference type="Proteomes" id="UP000494111"/>
    </source>
</evidence>
<name>A0A6S6ZAP0_9BURK</name>
<feature type="domain" description="DUF218" evidence="1">
    <location>
        <begin position="44"/>
        <end position="165"/>
    </location>
</feature>